<evidence type="ECO:0000256" key="1">
    <source>
        <dbReference type="ARBA" id="ARBA00022450"/>
    </source>
</evidence>
<feature type="domain" description="Carrier" evidence="4">
    <location>
        <begin position="5114"/>
        <end position="5190"/>
    </location>
</feature>
<dbReference type="PROSITE" id="PS00012">
    <property type="entry name" value="PHOSPHOPANTETHEINE"/>
    <property type="match status" value="4"/>
</dbReference>
<dbReference type="Gene3D" id="1.10.1200.10">
    <property type="entry name" value="ACP-like"/>
    <property type="match status" value="6"/>
</dbReference>
<sequence>MEEITPTPFPSLMHTTQITDHAFSSNELSHSFQCEADIIRAWGNLLVRYTLESSVVFTYVEKSKTYVVVYDSESADYTLHPAPDAYSISRSGTTVAFDVDHYLPPDCDIVAAFSSSGNVTLVCRRSLIPDDFVGEMGSQLLRDKNTTAGVLNFPSRELPGPGTLHNLSQFSSSSIALEFLNESGEITRISYEELSALSAKVARKLVKFEASVVPLMIPQSVEMYIAVLGILRAGKAFCPLSAFDTPKERISFVVRDTAADVILVTNETESLVRGIDVSTIAVNDELLTDRKDDTPYQDKVVDGDSIAYCMFTSGSTGTPKGVLVSHKNACQALLAHSFVPHFKKFLNFASLTFDVSVLEIFLPWFRGATLVSASRSLLLTDLSDVILKLNVDACELTPTVASLLSYETHNSLKIVMTIGEKLTRDVIDKLGGARILYNTYGPTEAAIQCTAATEGTCRDFYESDIGVPLTTTTILICDSSIQDRIDCLPVGWRGELVIAGVQVSKGYLNRPDLTAKAFMHHSKYGLCYRTGDLARVLPNGRIAFAGRIAEGQVKVRGRRIELGEIEYACRVPAVALVLNSQLVVAVESESITARENCEKFLPGYMLPDYYFVVEKIPLLESGKTNRKLVKAIAEREFAQNLQQTADVEYANEAESAIAKSIHSILGVSPGPEVSFRSIGLDSIHAMRLAALLKQSFTEKRFRVVDILLADSIRSLTNTFLHHLSEEIRPMDNLLQSYSDVPQGVTGVYEVTPLQLGMLFEWSRDHRLYSNRITVRIRNVSGQAAIIKAFRYLIDKHEILRTGFLEVQDGRMFVQIVYRDSSFQVFDGPESDRFERVDLPPLQISLRSGSSDQECLADIMIHHVLYDGWAFDKLLGELERALKDPELKRVSSSQFRHAVPLLYRSEGSIDFWKNYLDGASVSTLPKLIPPGSEIATPFAKKAHLLLSTPFSDIQNFSKKYRVSPQSIFHLAWAQVLRILQAESDASDVVFGTVISRRAQLVEAGLEDALGPMINTLPLRVPLTAPIIDTLRELTDASLRIMQHADVSLADVGKTMGSHANAFHTLVVWQQSDKTKSDMVHIIDSLDHLEFELLVEFEPQFGTGLVNGSITFHTDQIASTQAESILKLINEYIQQLTRDESSLKLTLEQLTVDDSLLSVRNPTPVSFNPGCLSAIDLVGFDSGKMAIEIVNDHGYESVTYDQLRSAYQSYASMLRQCGIDKGDYVGVVLPKSIELYVVVLAIWSMGAVYVPVDPSTPVDRINIVMSSAGAKLCLISKTLETLSIRNSKVVVSYQNIKKPSEMLAPVKISPNDVAYVIFTSGSTGTPKGVVVPHDCVVNNILLLSQYYPAPSRDSKMLQLCSISFDVSIFEVLYAFHNNMTLVSAPNSVILPQLSKVIHERKITHLSMTPTVGSLLEKDFMGGVELVIFAGEAINPSTIEFWRGLPAVVANSYGPTEMTNVCNGLLGLTPKDDFRNIGKSFANTSCFILDPESTKILPIGSVGELAFGGYQVTAGYLHAPELSREKFIHLGKDYGRVYRTGDRARMLADGSILYLGRLDSQVKIAGQRVELGEINSAVLQTSGVLESASTVMDGRIVVFVQSSQEASALEAKIRRSLELRLPVYMQPWTIAIVPKFPITTNGKTDLKKLSLFMENGNKRTVDFPRDELVVVSGSENERLLAEVLVQLIKGLTLEEIRKTKSLFYYGLDSVLAVKLINLLLQRGFLLSIGDIRRDTVVTELAAKLRSAKLNDGPSEREMLYKFSKFAEDVEPFITSHGIDVSSVECTLPVTSMQDMLLGSQKSYLSSFVLKLSSPDHTELIKNAWAVMPSHREMLRTCFIPIGANSYNCSFAQVILRESGVDFGRHWHEKMLRHPSDYPLGEIAFEDMSVPPYRITELKCDNGTYLAMEFHHALFDLHALNLLLNDVWQLITLGKVDPRPSYLSAIYAIHNVDTSAGVRHYSDLLLHYEPQEFPDLMQSCLSGRPNGRMSTIYRSTSSLAHVDAQCRGMAVSLSAAVYTSWAKLMALVCGSSDIVFGAITSGRASFPGCQDTIAPVFHSYPIRCNLKELQSNKDALQELEKQSTECSRYPFTPMRDVIKEYNRANDGNPNLRLYDTMVVIQSVLDSDDADGLNNSFWSYHSERDDNDMSVILEIRRNIKDDSIEFLASHDRSVLDVSQALHLLSILDCLLKNVVDHPTSSPSDLLGLASGQLSISSPASRIVTAKYLHSGFELNASQKQNKSALEFLQEDGSIRMWTYSQLNSWANKLSKYLSLEHGVTIEQSVPLCLPKSPEYYASLLAVLKSGAAFCPIDPATPSDRVAYMISELGASVILVDSGSRSAIEAAVAGSGLSVSIIDVSALNIDDLGSDNRVIDGYSDSATAYRIYTSGTTGKPKAVSVEVRNSVQTILASDALLPHHENSRLLQFASTTFDMSIYDCFIAWEYGLTLCAAQQSHVISDLESVINQLQITLLDLTPSVASTLRRSSVACVECLYCIGEALPQSVVDEWDGACVNSYGPTEAAMCCTITKTLKGTKSSIVGRSFGTTEFYVLDPESQRILPTYSVGELAIGGYQVAREYFKNPELSASKFIHLNSAENHPRVYRTGDLVRMLEGATVDFIGRKDDQVKLRGLRIELQEVNAVIREALSTSGLIDLKDICTVILGTSQPQLVSFISIGSPLDGCEIIQSGEDLSKALSLARTCCESFLPRYMVPSAFIPITTIPLSPAGKLSRKRLQGIYNDFVSRMVEDQLMPDNDMAELTETQQKLQQIFSDVSGLPVETVKLETSIYQLGMDSISATQISAAMRRAGLRATALDVLKCMNISKLSALVETSSELSDDTDVCSTFETSCRKMAWDDVSSDVKHIYPCTHTQEGILSQFQSSEGTLYFNYFVLSIPNSVEQERVRRAWARVYSKYDILRTGFKEIEVDGFAYAQLIYGTSDIRFASRVVDDISSYAPVTCDNYSKVALEHLNEPQVFLEYISERDGKSFLLFAANHAIFDANSLSMIMGEMEELCQPDFEPNGYSPEFKDTLNEILQLQKSSSSGSASFWRSLLSDAPVTRIPNLNPFVSERTVSAKLCTENVLSVSQKTLQDFSSKLDVSIQTICVAAWAKLLSLYVGETDVLFGLVLSGRTGLKSADSSVFPCLTTVPFRSTLDGSNEKYIRSVHQTATQILEFQHTPYSTIREASDSRGSLYDSVFLYQKTQSDSNRIKTWNYVLDKGTTEYSLSLELEPSMNGTYSARLSYDNSLVPTEQAALMLRQFESVLLDFLDHTQEICVHPHIPVDLSSVLLPRVTSIPTDVRFLHEFVERQAALDPSRTALEFATVIEEDELEVTRWSFRDIDREANKIANFLLTTFEVRPGDRIAVCFDKCPEASFAFVGILKAGCSFLALDPTSPIDRKGYICADAGVKCLLSSDSLLEALSTIKVPVISATSIDIVRSSPEAPLLKQDLLPENTAYCLYTSGSTGNPKGCMLSHENAVQGMLAFQQQFAGTWTSSSKFMQFASFHFDVSVLEQFWSWSVGIAVVSAPRDLILKDLPLSIRALGVTHIDLTPSLAVLVSPETAPSLCRGLFITGGDLLKQEVLDTWGDKGVIYNAYGPTEATIGVTMRQRAPRTIRPSNIGSQFSNVGSAVFYPGTEVPVPRGAIGELCVSGALVGDGYINQPDTTALCFMHSDLLGDKMYRTGDLVRLLSDDSFDFVGRKDTQVKLRGQRLEIGEINAVMKAPEEGIVDAVTLILKHPANHRDLLVSFIVVRDSEPIQGLLIASESVRHVLQTARDRCLSKLPNYMIPTYILPLSRIPLSVNNKVDVKALAKLYSDANMDEIAKYAESGGSGDEDWTDTEKRILAELESLDGIDKSTIDRNTTFFQCGLDSISMVPLLKKLRQVFPSIRLSALMQYPSIRLLASYLSSKSSEKSAQFTRESEEVNLLNYHDQASQTLDLATDDIEYILPCTSLQEGIIARAMSSETRIPMYLNRYRFNLFDEVDEARLQLCWNTVVSQNQALRACFLETADGVLQVILRDWKPFWIESSTDSDDIDGLVESSLIDHWSNIQLSRPPMILHLVRCSGSRLLTLSIFHALYDAVSLQQVLNDVVKLYFYLGVPKRPSFVEAVYRMQRSYDIAKAELFWTDMFSRLQMRPLLDNPVGDQRSTLLSFVSTFSYDVIKASARSLSCTPQVLFQAAFSLSLATLMGSVISFGVVVSGRSFQDSLDDVAGPLFNTLPVALDISGFESHRDMVKRLQDYSSSLTAFQHFPLRQIRKLVNVSNNQNLFDAVFVFQGDQESEFADSLWINEEIGEYTTDARNRLLFYPISFEVSPESTGKVKFNLGYLNRVLTSDGAREFQSQILQNLERLVSDPESTLGAYAQLPLSQSAIAQDRGELQSEELQMLERNQVDPDIVTAIRDEIAKIAGADPLNIDERKTVFQYGLDSIDGIRLSSALKKRGISMPLSTILKHPSALAMAQWHARLMHVESKPKDGARDFSIEEFLRDVTSLPDCEGAYYCTPLQDGIIFQALTTNNKLYVNQNVLLLDSGIDVARLQNSFEKVIQSNAIYRSVFITLDGLLPQPKSHYGLIVLRSNHLAWDSNWLSDENWDNEMKGLCDNAASAIDHFPAPPLSICIAQSETRRALVLTISHALYDGHSLGLFLDDVVNVYKSGASIERPHFAPLLSRVLGESQKASSIAFWNSAFAGFEIERFPKLSGQLTGSSEPSRGMSRSSLRSKLSLAQCLAFARERGTTLQTIAQVCWSILLSRYLGTNDVAFGTVLSGRTTEDDENVQFPSMVTVPTRVSVNGSFTSIIGRVHAFFNLARDYQYCPLIDIYKTAAEGHRLFDTLFIFQRPPPDESTIWTSIDGSSAVEYSVAVEFEQLPDGLRWSVAAQASEISSDDVGVLAAQLDGVLYSMVSETDSSDYLSESKFVGSKGRSTLSRADFNAVELPTEMKDFLSDLDSIKTILVVDHDGSVLPIGCAGELSLLKYDSQTPIRTGLRTRLLSSGKLLYLGMVSSILSYNGLSLDTNAISDVICGSSTEIFAAKTFILDSSLIVYAFLKSHDYSMISSIIFSALKSTFTYGKIPSYVIPIEPGNQTVNMEDTESMRRHFVSLDVQTRQKYHRDYIHSADSWSYIETKIREVLSRVSNISTEEISKDQSLFQMGLDSISCIQVSNLLRQEGLLISVSEIINCGNIRTISYRLGQLARESRSLMEPSEKTRDYSSLLSEDILGATGIDRSAIETVLPATSGQVYMLSGWQSSSRTLLFPTFCFGCADQIDEVRLLEAWKELVRTQPILRTTFVASQSEKHPVLQLILRAENADVCCSAGDTFDPDQDAVVGVVPVRLHYQSGKNPAIYLTIHHSLYDAWSLRMIVSRLSALYEGLAVPEFEGQVRDKFINGIISNENDNGKFWKAQMAAVPKISKVQLKTSRAELLRRNAVKHADSLTSFVKKNDITVSTLLLAAFSVIYNDEIVRNTTEPVAFGMYNSGRTVDCAGVLDLAFPTVNIHPLIVDTTGKALVTVAKTIQNSLREVSQGYRSQVALWQVKEWTGVDIDCAVNVLEGVSEIGGDGRGVFRQSDRTVGSVRREDDRFGRCVDGNRAQSSSILNLDVEFAFVDGRVDIGVFYHEGVLGDEMEGDAFIEKMAGLIDAELAQAA</sequence>
<dbReference type="SUPFAM" id="SSF52777">
    <property type="entry name" value="CoA-dependent acyltransferases"/>
    <property type="match status" value="12"/>
</dbReference>
<dbReference type="SUPFAM" id="SSF56801">
    <property type="entry name" value="Acetyl-CoA synthetase-like"/>
    <property type="match status" value="4"/>
</dbReference>
<reference evidence="5 6" key="1">
    <citation type="submission" date="2024-03" db="EMBL/GenBank/DDBJ databases">
        <title>Genome-scale model development and genomic sequencing of the oleaginous clade Lipomyces.</title>
        <authorList>
            <consortium name="Lawrence Berkeley National Laboratory"/>
            <person name="Czajka J.J."/>
            <person name="Han Y."/>
            <person name="Kim J."/>
            <person name="Mondo S.J."/>
            <person name="Hofstad B.A."/>
            <person name="Robles A."/>
            <person name="Haridas S."/>
            <person name="Riley R."/>
            <person name="LaButti K."/>
            <person name="Pangilinan J."/>
            <person name="Andreopoulos W."/>
            <person name="Lipzen A."/>
            <person name="Yan J."/>
            <person name="Wang M."/>
            <person name="Ng V."/>
            <person name="Grigoriev I.V."/>
            <person name="Spatafora J.W."/>
            <person name="Magnuson J.K."/>
            <person name="Baker S.E."/>
            <person name="Pomraning K.R."/>
        </authorList>
    </citation>
    <scope>NUCLEOTIDE SEQUENCE [LARGE SCALE GENOMIC DNA]</scope>
    <source>
        <strain evidence="5 6">Phaff 52-87</strain>
    </source>
</reference>
<proteinExistence type="predicted"/>
<protein>
    <recommendedName>
        <fullName evidence="4">Carrier domain-containing protein</fullName>
    </recommendedName>
</protein>
<dbReference type="RefSeq" id="XP_064765808.1">
    <property type="nucleotide sequence ID" value="XM_064910894.1"/>
</dbReference>
<dbReference type="InterPro" id="IPR006162">
    <property type="entry name" value="Ppantetheine_attach_site"/>
</dbReference>
<dbReference type="Gene3D" id="3.40.50.12780">
    <property type="entry name" value="N-terminal domain of ligase-like"/>
    <property type="match status" value="4"/>
</dbReference>
<dbReference type="PROSITE" id="PS50075">
    <property type="entry name" value="CARRIER"/>
    <property type="match status" value="5"/>
</dbReference>
<dbReference type="InterPro" id="IPR045851">
    <property type="entry name" value="AMP-bd_C_sf"/>
</dbReference>
<evidence type="ECO:0000259" key="4">
    <source>
        <dbReference type="PROSITE" id="PS50075"/>
    </source>
</evidence>
<name>A0ABR1EYX3_9ASCO</name>
<evidence type="ECO:0000256" key="3">
    <source>
        <dbReference type="ARBA" id="ARBA00022598"/>
    </source>
</evidence>
<dbReference type="InterPro" id="IPR010071">
    <property type="entry name" value="AA_adenyl_dom"/>
</dbReference>
<feature type="domain" description="Carrier" evidence="4">
    <location>
        <begin position="2753"/>
        <end position="2829"/>
    </location>
</feature>
<keyword evidence="3" id="KW-0436">Ligase</keyword>
<dbReference type="SMART" id="SM00823">
    <property type="entry name" value="PKS_PP"/>
    <property type="match status" value="5"/>
</dbReference>
<dbReference type="CDD" id="cd05918">
    <property type="entry name" value="A_NRPS_SidN3_like"/>
    <property type="match status" value="2"/>
</dbReference>
<dbReference type="CDD" id="cd05930">
    <property type="entry name" value="A_NRPS"/>
    <property type="match status" value="1"/>
</dbReference>
<feature type="domain" description="Carrier" evidence="4">
    <location>
        <begin position="4389"/>
        <end position="4465"/>
    </location>
</feature>
<dbReference type="EMBL" id="JBBJBU010000015">
    <property type="protein sequence ID" value="KAK7202775.1"/>
    <property type="molecule type" value="Genomic_DNA"/>
</dbReference>
<evidence type="ECO:0000256" key="2">
    <source>
        <dbReference type="ARBA" id="ARBA00022553"/>
    </source>
</evidence>
<dbReference type="InterPro" id="IPR001242">
    <property type="entry name" value="Condensation_dom"/>
</dbReference>
<organism evidence="5 6">
    <name type="scientific">Myxozyma melibiosi</name>
    <dbReference type="NCBI Taxonomy" id="54550"/>
    <lineage>
        <taxon>Eukaryota</taxon>
        <taxon>Fungi</taxon>
        <taxon>Dikarya</taxon>
        <taxon>Ascomycota</taxon>
        <taxon>Saccharomycotina</taxon>
        <taxon>Lipomycetes</taxon>
        <taxon>Lipomycetales</taxon>
        <taxon>Lipomycetaceae</taxon>
        <taxon>Myxozyma</taxon>
    </lineage>
</organism>
<evidence type="ECO:0000313" key="5">
    <source>
        <dbReference type="EMBL" id="KAK7202775.1"/>
    </source>
</evidence>
<dbReference type="InterPro" id="IPR042099">
    <property type="entry name" value="ANL_N_sf"/>
</dbReference>
<gene>
    <name evidence="5" type="ORF">BZA70DRAFT_261153</name>
</gene>
<accession>A0ABR1EYX3</accession>
<dbReference type="NCBIfam" id="TIGR01733">
    <property type="entry name" value="AA-adenyl-dom"/>
    <property type="match status" value="4"/>
</dbReference>
<dbReference type="InterPro" id="IPR036736">
    <property type="entry name" value="ACP-like_sf"/>
</dbReference>
<evidence type="ECO:0000313" key="6">
    <source>
        <dbReference type="Proteomes" id="UP001498771"/>
    </source>
</evidence>
<keyword evidence="1" id="KW-0596">Phosphopantetheine</keyword>
<dbReference type="Pfam" id="PF00501">
    <property type="entry name" value="AMP-binding"/>
    <property type="match status" value="4"/>
</dbReference>
<comment type="caution">
    <text evidence="5">The sequence shown here is derived from an EMBL/GenBank/DDBJ whole genome shotgun (WGS) entry which is preliminary data.</text>
</comment>
<dbReference type="Proteomes" id="UP001498771">
    <property type="component" value="Unassembled WGS sequence"/>
</dbReference>
<keyword evidence="6" id="KW-1185">Reference proteome</keyword>
<dbReference type="Pfam" id="PF00668">
    <property type="entry name" value="Condensation"/>
    <property type="match status" value="6"/>
</dbReference>
<feature type="domain" description="Carrier" evidence="4">
    <location>
        <begin position="3832"/>
        <end position="3908"/>
    </location>
</feature>
<dbReference type="Gene3D" id="3.30.559.10">
    <property type="entry name" value="Chloramphenicol acetyltransferase-like domain"/>
    <property type="match status" value="6"/>
</dbReference>
<keyword evidence="2" id="KW-0597">Phosphoprotein</keyword>
<dbReference type="PROSITE" id="PS00455">
    <property type="entry name" value="AMP_BINDING"/>
    <property type="match status" value="1"/>
</dbReference>
<feature type="domain" description="Carrier" evidence="4">
    <location>
        <begin position="1671"/>
        <end position="1745"/>
    </location>
</feature>
<dbReference type="SUPFAM" id="SSF47336">
    <property type="entry name" value="ACP-like"/>
    <property type="match status" value="4"/>
</dbReference>
<dbReference type="PANTHER" id="PTHR45527:SF1">
    <property type="entry name" value="FATTY ACID SYNTHASE"/>
    <property type="match status" value="1"/>
</dbReference>
<dbReference type="Pfam" id="PF00550">
    <property type="entry name" value="PP-binding"/>
    <property type="match status" value="5"/>
</dbReference>
<dbReference type="Gene3D" id="3.30.300.30">
    <property type="match status" value="4"/>
</dbReference>
<dbReference type="InterPro" id="IPR009081">
    <property type="entry name" value="PP-bd_ACP"/>
</dbReference>
<dbReference type="PANTHER" id="PTHR45527">
    <property type="entry name" value="NONRIBOSOMAL PEPTIDE SYNTHETASE"/>
    <property type="match status" value="1"/>
</dbReference>
<dbReference type="Gene3D" id="3.30.559.30">
    <property type="entry name" value="Nonribosomal peptide synthetase, condensation domain"/>
    <property type="match status" value="6"/>
</dbReference>
<dbReference type="InterPro" id="IPR020806">
    <property type="entry name" value="PKS_PP-bd"/>
</dbReference>
<dbReference type="InterPro" id="IPR023213">
    <property type="entry name" value="CAT-like_dom_sf"/>
</dbReference>
<dbReference type="GeneID" id="90036406"/>
<dbReference type="NCBIfam" id="NF003417">
    <property type="entry name" value="PRK04813.1"/>
    <property type="match status" value="4"/>
</dbReference>
<dbReference type="InterPro" id="IPR000873">
    <property type="entry name" value="AMP-dep_synth/lig_dom"/>
</dbReference>
<dbReference type="InterPro" id="IPR020845">
    <property type="entry name" value="AMP-binding_CS"/>
</dbReference>